<dbReference type="SUPFAM" id="SSF109604">
    <property type="entry name" value="HD-domain/PDEase-like"/>
    <property type="match status" value="1"/>
</dbReference>
<dbReference type="SMART" id="SM00471">
    <property type="entry name" value="HDc"/>
    <property type="match status" value="1"/>
</dbReference>
<evidence type="ECO:0000259" key="1">
    <source>
        <dbReference type="SMART" id="SM00471"/>
    </source>
</evidence>
<protein>
    <recommendedName>
        <fullName evidence="1">HD/PDEase domain-containing protein</fullName>
    </recommendedName>
</protein>
<dbReference type="InterPro" id="IPR006675">
    <property type="entry name" value="HDIG_dom"/>
</dbReference>
<dbReference type="InterPro" id="IPR003607">
    <property type="entry name" value="HD/PDEase_dom"/>
</dbReference>
<accession>A0A1W1VDN4</accession>
<organism evidence="2 3">
    <name type="scientific">Thermanaeromonas toyohensis ToBE</name>
    <dbReference type="NCBI Taxonomy" id="698762"/>
    <lineage>
        <taxon>Bacteria</taxon>
        <taxon>Bacillati</taxon>
        <taxon>Bacillota</taxon>
        <taxon>Clostridia</taxon>
        <taxon>Neomoorellales</taxon>
        <taxon>Neomoorellaceae</taxon>
        <taxon>Thermanaeromonas</taxon>
    </lineage>
</organism>
<evidence type="ECO:0000313" key="2">
    <source>
        <dbReference type="EMBL" id="SMB91547.1"/>
    </source>
</evidence>
<gene>
    <name evidence="2" type="ORF">SAMN00808754_0476</name>
</gene>
<name>A0A1W1VDN4_9FIRM</name>
<dbReference type="RefSeq" id="WP_084663676.1">
    <property type="nucleotide sequence ID" value="NZ_LT838272.1"/>
</dbReference>
<dbReference type="CDD" id="cd00077">
    <property type="entry name" value="HDc"/>
    <property type="match status" value="1"/>
</dbReference>
<dbReference type="STRING" id="698762.SAMN00808754_0476"/>
<dbReference type="EMBL" id="LT838272">
    <property type="protein sequence ID" value="SMB91547.1"/>
    <property type="molecule type" value="Genomic_DNA"/>
</dbReference>
<dbReference type="AlphaFoldDB" id="A0A1W1VDN4"/>
<dbReference type="PANTHER" id="PTHR38659">
    <property type="entry name" value="METAL-DEPENDENT PHOSPHOHYDROLASE"/>
    <property type="match status" value="1"/>
</dbReference>
<evidence type="ECO:0000313" key="3">
    <source>
        <dbReference type="Proteomes" id="UP000192569"/>
    </source>
</evidence>
<dbReference type="Proteomes" id="UP000192569">
    <property type="component" value="Chromosome I"/>
</dbReference>
<dbReference type="Pfam" id="PF01966">
    <property type="entry name" value="HD"/>
    <property type="match status" value="1"/>
</dbReference>
<feature type="domain" description="HD/PDEase" evidence="1">
    <location>
        <begin position="15"/>
        <end position="123"/>
    </location>
</feature>
<dbReference type="NCBIfam" id="TIGR00277">
    <property type="entry name" value="HDIG"/>
    <property type="match status" value="1"/>
</dbReference>
<sequence length="183" mass="20378">MQREDALKLLHRYLKTPNLIKHSLAVEAIMRALARHFGEDEDKWGLAGLLHDIDYEETKGDPLRHSLVGGEILEREGLDPEIVYAVKAHNEAHGLPREDGLSRALYASDPLTGLIVAAALIRPEKKLSPVDVPFLLNRYHEKSFARGAKREQIASCRELGLSLEEFLALGLEAMKGIAEELGL</sequence>
<reference evidence="2 3" key="1">
    <citation type="submission" date="2017-04" db="EMBL/GenBank/DDBJ databases">
        <authorList>
            <person name="Afonso C.L."/>
            <person name="Miller P.J."/>
            <person name="Scott M.A."/>
            <person name="Spackman E."/>
            <person name="Goraichik I."/>
            <person name="Dimitrov K.M."/>
            <person name="Suarez D.L."/>
            <person name="Swayne D.E."/>
        </authorList>
    </citation>
    <scope>NUCLEOTIDE SEQUENCE [LARGE SCALE GENOMIC DNA]</scope>
    <source>
        <strain evidence="2 3">ToBE</strain>
    </source>
</reference>
<dbReference type="InterPro" id="IPR006674">
    <property type="entry name" value="HD_domain"/>
</dbReference>
<dbReference type="Gene3D" id="1.10.3210.10">
    <property type="entry name" value="Hypothetical protein af1432"/>
    <property type="match status" value="1"/>
</dbReference>
<keyword evidence="3" id="KW-1185">Reference proteome</keyword>
<dbReference type="OrthoDB" id="9801160at2"/>
<proteinExistence type="predicted"/>
<dbReference type="PANTHER" id="PTHR38659:SF1">
    <property type="entry name" value="METAL DEPENDENT PHOSPHOHYDROLASE"/>
    <property type="match status" value="1"/>
</dbReference>